<dbReference type="AlphaFoldDB" id="A0A819WKB0"/>
<reference evidence="4" key="1">
    <citation type="submission" date="2021-02" db="EMBL/GenBank/DDBJ databases">
        <authorList>
            <person name="Nowell W R."/>
        </authorList>
    </citation>
    <scope>NUCLEOTIDE SEQUENCE</scope>
</reference>
<evidence type="ECO:0000259" key="3">
    <source>
        <dbReference type="Pfam" id="PF13359"/>
    </source>
</evidence>
<sequence>MSSSQVKWDCSQCGYAPSDHRKYCTECHSILTWTCTGSGKSCRYTNYYRHHDNSSYCTPELEEGKQHEMEEKQQQLRALDDKQRPWSECRRTNASCIQHTGCEVEQVQELYSMCEEPLINYCSHKNYRLTNSAVTSYLSPMNMLVVTLWYLKHYHTERYISSELDLSQPAVNYLLSTVVDILHPCVYPELISIPTNLSSSKTPHGPQQHHKLIVDSTFIAIPEPYDSEKRKVYYHAKSSTNYALKVQIACDFRHRIVHVSECYRGSVHDITILRESELLEH</sequence>
<proteinExistence type="predicted"/>
<accession>A0A819WKB0</accession>
<name>A0A819WKB0_9BILA</name>
<gene>
    <name evidence="4" type="ORF">FNK824_LOCUS32608</name>
</gene>
<dbReference type="Proteomes" id="UP000663874">
    <property type="component" value="Unassembled WGS sequence"/>
</dbReference>
<dbReference type="InterPro" id="IPR027806">
    <property type="entry name" value="HARBI1_dom"/>
</dbReference>
<evidence type="ECO:0000313" key="4">
    <source>
        <dbReference type="EMBL" id="CAF4127974.1"/>
    </source>
</evidence>
<evidence type="ECO:0000313" key="5">
    <source>
        <dbReference type="Proteomes" id="UP000663874"/>
    </source>
</evidence>
<feature type="non-terminal residue" evidence="4">
    <location>
        <position position="1"/>
    </location>
</feature>
<dbReference type="Pfam" id="PF13359">
    <property type="entry name" value="DDE_Tnp_4"/>
    <property type="match status" value="1"/>
</dbReference>
<evidence type="ECO:0000256" key="1">
    <source>
        <dbReference type="ARBA" id="ARBA00001968"/>
    </source>
</evidence>
<protein>
    <recommendedName>
        <fullName evidence="3">DDE Tnp4 domain-containing protein</fullName>
    </recommendedName>
</protein>
<organism evidence="4 5">
    <name type="scientific">Rotaria sordida</name>
    <dbReference type="NCBI Taxonomy" id="392033"/>
    <lineage>
        <taxon>Eukaryota</taxon>
        <taxon>Metazoa</taxon>
        <taxon>Spiralia</taxon>
        <taxon>Gnathifera</taxon>
        <taxon>Rotifera</taxon>
        <taxon>Eurotatoria</taxon>
        <taxon>Bdelloidea</taxon>
        <taxon>Philodinida</taxon>
        <taxon>Philodinidae</taxon>
        <taxon>Rotaria</taxon>
    </lineage>
</organism>
<comment type="cofactor">
    <cofactor evidence="1">
        <name>a divalent metal cation</name>
        <dbReference type="ChEBI" id="CHEBI:60240"/>
    </cofactor>
</comment>
<comment type="caution">
    <text evidence="4">The sequence shown here is derived from an EMBL/GenBank/DDBJ whole genome shotgun (WGS) entry which is preliminary data.</text>
</comment>
<feature type="domain" description="DDE Tnp4" evidence="3">
    <location>
        <begin position="214"/>
        <end position="281"/>
    </location>
</feature>
<keyword evidence="2" id="KW-0479">Metal-binding</keyword>
<dbReference type="GO" id="GO:0046872">
    <property type="term" value="F:metal ion binding"/>
    <property type="evidence" value="ECO:0007669"/>
    <property type="project" value="UniProtKB-KW"/>
</dbReference>
<evidence type="ECO:0000256" key="2">
    <source>
        <dbReference type="ARBA" id="ARBA00022723"/>
    </source>
</evidence>
<dbReference type="EMBL" id="CAJOBE010011310">
    <property type="protein sequence ID" value="CAF4127974.1"/>
    <property type="molecule type" value="Genomic_DNA"/>
</dbReference>